<dbReference type="InterPro" id="IPR036691">
    <property type="entry name" value="Endo/exonu/phosph_ase_sf"/>
</dbReference>
<sequence>MKLLCVNNRGTLLPNIWCFCSKNINHVLICSNDQQITLLVDLNGKFFGITGVYASNCLTKRRQLWDTLKNIQDTINLPWCCMGDFNTILGAHEQRSNYRPSQVAMQDFQNWTDSNNLIHIHTRGADYTWLNGRRGRFNIQRRLDRAICNQDWFNACNLVSCSTLTKLRSDHFPILLEFRNDDIQYSSQFKFMKMWISHTDCINVVKDSCNNNFIGCPMFVLNQKLKHLKTTLKVWTKTTFNDIHVQVKEVTDKVDLIQAEIDSSGVTDELINQEKNAQIQLEKVLEIEETYWQQKSRVNWFSQGDRNTTFFPRMAKIRNASNLITSISNWFYNWFPSISISWFLIFKGKPKSIYFQPFADKVKNKLSAWKASLLSMAGKVQLIKSVVQNMLLHCLSIYSSPVNLLKELEKWMRNFIWSRDINQRKLVTVSWHKVCNPFKEGGLGIRNLSDINEASNLKNCWDIMQSDLQWAQLVRSRVLRDTVTPRFPNIKIS</sequence>
<keyword evidence="3" id="KW-1185">Reference proteome</keyword>
<organism evidence="1 3">
    <name type="scientific">Medicago truncatula</name>
    <name type="common">Barrel medic</name>
    <name type="synonym">Medicago tribuloides</name>
    <dbReference type="NCBI Taxonomy" id="3880"/>
    <lineage>
        <taxon>Eukaryota</taxon>
        <taxon>Viridiplantae</taxon>
        <taxon>Streptophyta</taxon>
        <taxon>Embryophyta</taxon>
        <taxon>Tracheophyta</taxon>
        <taxon>Spermatophyta</taxon>
        <taxon>Magnoliopsida</taxon>
        <taxon>eudicotyledons</taxon>
        <taxon>Gunneridae</taxon>
        <taxon>Pentapetalae</taxon>
        <taxon>rosids</taxon>
        <taxon>fabids</taxon>
        <taxon>Fabales</taxon>
        <taxon>Fabaceae</taxon>
        <taxon>Papilionoideae</taxon>
        <taxon>50 kb inversion clade</taxon>
        <taxon>NPAAA clade</taxon>
        <taxon>Hologalegina</taxon>
        <taxon>IRL clade</taxon>
        <taxon>Trifolieae</taxon>
        <taxon>Medicago</taxon>
    </lineage>
</organism>
<dbReference type="GO" id="GO:0004519">
    <property type="term" value="F:endonuclease activity"/>
    <property type="evidence" value="ECO:0007669"/>
    <property type="project" value="UniProtKB-KW"/>
</dbReference>
<evidence type="ECO:0000313" key="2">
    <source>
        <dbReference type="EnsemblPlants" id="KEH19175"/>
    </source>
</evidence>
<keyword evidence="1" id="KW-0255">Endonuclease</keyword>
<dbReference type="Proteomes" id="UP000002051">
    <property type="component" value="Chromosome 8"/>
</dbReference>
<dbReference type="EMBL" id="CM001224">
    <property type="protein sequence ID" value="KEH19175.1"/>
    <property type="molecule type" value="Genomic_DNA"/>
</dbReference>
<dbReference type="PANTHER" id="PTHR33710">
    <property type="entry name" value="BNAC02G09200D PROTEIN"/>
    <property type="match status" value="1"/>
</dbReference>
<dbReference type="Gene3D" id="3.60.10.10">
    <property type="entry name" value="Endonuclease/exonuclease/phosphatase"/>
    <property type="match status" value="1"/>
</dbReference>
<dbReference type="SUPFAM" id="SSF56219">
    <property type="entry name" value="DNase I-like"/>
    <property type="match status" value="1"/>
</dbReference>
<gene>
    <name evidence="1" type="ordered locus">MTR_8g442690</name>
</gene>
<evidence type="ECO:0000313" key="1">
    <source>
        <dbReference type="EMBL" id="KEH19175.1"/>
    </source>
</evidence>
<keyword evidence="1" id="KW-0540">Nuclease</keyword>
<dbReference type="HOGENOM" id="CLU_553632_0_0_1"/>
<protein>
    <submittedName>
        <fullName evidence="1">Endonuclease/exonuclease/phosphatase family protein</fullName>
    </submittedName>
</protein>
<reference evidence="2" key="3">
    <citation type="submission" date="2015-04" db="UniProtKB">
        <authorList>
            <consortium name="EnsemblPlants"/>
        </authorList>
    </citation>
    <scope>IDENTIFICATION</scope>
    <source>
        <strain evidence="2">cv. Jemalong A17</strain>
    </source>
</reference>
<dbReference type="STRING" id="3880.A0A072U054"/>
<accession>A0A072U054</accession>
<dbReference type="EnsemblPlants" id="KEH19175">
    <property type="protein sequence ID" value="KEH19175"/>
    <property type="gene ID" value="MTR_8g442690"/>
</dbReference>
<proteinExistence type="predicted"/>
<keyword evidence="1" id="KW-0378">Hydrolase</keyword>
<dbReference type="AlphaFoldDB" id="A0A072U054"/>
<dbReference type="PANTHER" id="PTHR33710:SF77">
    <property type="entry name" value="DNASE I-LIKE SUPERFAMILY PROTEIN"/>
    <property type="match status" value="1"/>
</dbReference>
<reference evidence="1 3" key="2">
    <citation type="journal article" date="2014" name="BMC Genomics">
        <title>An improved genome release (version Mt4.0) for the model legume Medicago truncatula.</title>
        <authorList>
            <person name="Tang H."/>
            <person name="Krishnakumar V."/>
            <person name="Bidwell S."/>
            <person name="Rosen B."/>
            <person name="Chan A."/>
            <person name="Zhou S."/>
            <person name="Gentzbittel L."/>
            <person name="Childs K.L."/>
            <person name="Yandell M."/>
            <person name="Gundlach H."/>
            <person name="Mayer K.F."/>
            <person name="Schwartz D.C."/>
            <person name="Town C.D."/>
        </authorList>
    </citation>
    <scope>GENOME REANNOTATION</scope>
    <source>
        <strain evidence="1">A17</strain>
        <strain evidence="2 3">cv. Jemalong A17</strain>
    </source>
</reference>
<reference evidence="1 3" key="1">
    <citation type="journal article" date="2011" name="Nature">
        <title>The Medicago genome provides insight into the evolution of rhizobial symbioses.</title>
        <authorList>
            <person name="Young N.D."/>
            <person name="Debelle F."/>
            <person name="Oldroyd G.E."/>
            <person name="Geurts R."/>
            <person name="Cannon S.B."/>
            <person name="Udvardi M.K."/>
            <person name="Benedito V.A."/>
            <person name="Mayer K.F."/>
            <person name="Gouzy J."/>
            <person name="Schoof H."/>
            <person name="Van de Peer Y."/>
            <person name="Proost S."/>
            <person name="Cook D.R."/>
            <person name="Meyers B.C."/>
            <person name="Spannagl M."/>
            <person name="Cheung F."/>
            <person name="De Mita S."/>
            <person name="Krishnakumar V."/>
            <person name="Gundlach H."/>
            <person name="Zhou S."/>
            <person name="Mudge J."/>
            <person name="Bharti A.K."/>
            <person name="Murray J.D."/>
            <person name="Naoumkina M.A."/>
            <person name="Rosen B."/>
            <person name="Silverstein K.A."/>
            <person name="Tang H."/>
            <person name="Rombauts S."/>
            <person name="Zhao P.X."/>
            <person name="Zhou P."/>
            <person name="Barbe V."/>
            <person name="Bardou P."/>
            <person name="Bechner M."/>
            <person name="Bellec A."/>
            <person name="Berger A."/>
            <person name="Berges H."/>
            <person name="Bidwell S."/>
            <person name="Bisseling T."/>
            <person name="Choisne N."/>
            <person name="Couloux A."/>
            <person name="Denny R."/>
            <person name="Deshpande S."/>
            <person name="Dai X."/>
            <person name="Doyle J.J."/>
            <person name="Dudez A.M."/>
            <person name="Farmer A.D."/>
            <person name="Fouteau S."/>
            <person name="Franken C."/>
            <person name="Gibelin C."/>
            <person name="Gish J."/>
            <person name="Goldstein S."/>
            <person name="Gonzalez A.J."/>
            <person name="Green P.J."/>
            <person name="Hallab A."/>
            <person name="Hartog M."/>
            <person name="Hua A."/>
            <person name="Humphray S.J."/>
            <person name="Jeong D.H."/>
            <person name="Jing Y."/>
            <person name="Jocker A."/>
            <person name="Kenton S.M."/>
            <person name="Kim D.J."/>
            <person name="Klee K."/>
            <person name="Lai H."/>
            <person name="Lang C."/>
            <person name="Lin S."/>
            <person name="Macmil S.L."/>
            <person name="Magdelenat G."/>
            <person name="Matthews L."/>
            <person name="McCorrison J."/>
            <person name="Monaghan E.L."/>
            <person name="Mun J.H."/>
            <person name="Najar F.Z."/>
            <person name="Nicholson C."/>
            <person name="Noirot C."/>
            <person name="O'Bleness M."/>
            <person name="Paule C.R."/>
            <person name="Poulain J."/>
            <person name="Prion F."/>
            <person name="Qin B."/>
            <person name="Qu C."/>
            <person name="Retzel E.F."/>
            <person name="Riddle C."/>
            <person name="Sallet E."/>
            <person name="Samain S."/>
            <person name="Samson N."/>
            <person name="Sanders I."/>
            <person name="Saurat O."/>
            <person name="Scarpelli C."/>
            <person name="Schiex T."/>
            <person name="Segurens B."/>
            <person name="Severin A.J."/>
            <person name="Sherrier D.J."/>
            <person name="Shi R."/>
            <person name="Sims S."/>
            <person name="Singer S.R."/>
            <person name="Sinharoy S."/>
            <person name="Sterck L."/>
            <person name="Viollet A."/>
            <person name="Wang B.B."/>
            <person name="Wang K."/>
            <person name="Wang M."/>
            <person name="Wang X."/>
            <person name="Warfsmann J."/>
            <person name="Weissenbach J."/>
            <person name="White D.D."/>
            <person name="White J.D."/>
            <person name="Wiley G.B."/>
            <person name="Wincker P."/>
            <person name="Xing Y."/>
            <person name="Yang L."/>
            <person name="Yao Z."/>
            <person name="Ying F."/>
            <person name="Zhai J."/>
            <person name="Zhou L."/>
            <person name="Zuber A."/>
            <person name="Denarie J."/>
            <person name="Dixon R.A."/>
            <person name="May G.D."/>
            <person name="Schwartz D.C."/>
            <person name="Rogers J."/>
            <person name="Quetier F."/>
            <person name="Town C.D."/>
            <person name="Roe B.A."/>
        </authorList>
    </citation>
    <scope>NUCLEOTIDE SEQUENCE [LARGE SCALE GENOMIC DNA]</scope>
    <source>
        <strain evidence="1">A17</strain>
        <strain evidence="2 3">cv. Jemalong A17</strain>
    </source>
</reference>
<name>A0A072U054_MEDTR</name>
<evidence type="ECO:0000313" key="3">
    <source>
        <dbReference type="Proteomes" id="UP000002051"/>
    </source>
</evidence>